<comment type="caution">
    <text evidence="1">The sequence shown here is derived from an EMBL/GenBank/DDBJ whole genome shotgun (WGS) entry which is preliminary data.</text>
</comment>
<protein>
    <recommendedName>
        <fullName evidence="3">Phospholipase C/D domain-containing protein</fullName>
    </recommendedName>
</protein>
<sequence length="191" mass="22532">LKKDRKSFLIGSIAPDIAKQVGLNKKASHFQETNESLPDLDKFLSLYKNDLNDDFVLGYYVHLCTDYLWFKYFEPDFYQNGVIYKLDGTKEVVEKSKKRDYFYNDYTNLNIKLIDEYNLDLSIFYEEIPKFKNIIKEIPMDKIKVIVDQAGIIIENSKENKPYLFDMKIINKFINTSTEYILSNLKDIGVI</sequence>
<feature type="non-terminal residue" evidence="1">
    <location>
        <position position="1"/>
    </location>
</feature>
<gene>
    <name evidence="1" type="ORF">IAB68_01910</name>
</gene>
<evidence type="ECO:0000313" key="2">
    <source>
        <dbReference type="Proteomes" id="UP000824074"/>
    </source>
</evidence>
<reference evidence="1" key="2">
    <citation type="journal article" date="2021" name="PeerJ">
        <title>Extensive microbial diversity within the chicken gut microbiome revealed by metagenomics and culture.</title>
        <authorList>
            <person name="Gilroy R."/>
            <person name="Ravi A."/>
            <person name="Getino M."/>
            <person name="Pursley I."/>
            <person name="Horton D.L."/>
            <person name="Alikhan N.F."/>
            <person name="Baker D."/>
            <person name="Gharbi K."/>
            <person name="Hall N."/>
            <person name="Watson M."/>
            <person name="Adriaenssens E.M."/>
            <person name="Foster-Nyarko E."/>
            <person name="Jarju S."/>
            <person name="Secka A."/>
            <person name="Antonio M."/>
            <person name="Oren A."/>
            <person name="Chaudhuri R.R."/>
            <person name="La Ragione R."/>
            <person name="Hildebrand F."/>
            <person name="Pallen M.J."/>
        </authorList>
    </citation>
    <scope>NUCLEOTIDE SEQUENCE</scope>
    <source>
        <strain evidence="1">CHK193-30670</strain>
    </source>
</reference>
<dbReference type="Proteomes" id="UP000824074">
    <property type="component" value="Unassembled WGS sequence"/>
</dbReference>
<name>A0A9D1IMG5_9FIRM</name>
<accession>A0A9D1IMG5</accession>
<evidence type="ECO:0008006" key="3">
    <source>
        <dbReference type="Google" id="ProtNLM"/>
    </source>
</evidence>
<organism evidence="1 2">
    <name type="scientific">Candidatus Aphodocola excrementigallinarum</name>
    <dbReference type="NCBI Taxonomy" id="2840670"/>
    <lineage>
        <taxon>Bacteria</taxon>
        <taxon>Bacillati</taxon>
        <taxon>Bacillota</taxon>
        <taxon>Bacilli</taxon>
        <taxon>Candidatus Aphodocola</taxon>
    </lineage>
</organism>
<proteinExistence type="predicted"/>
<evidence type="ECO:0000313" key="1">
    <source>
        <dbReference type="EMBL" id="HIU40043.1"/>
    </source>
</evidence>
<dbReference type="EMBL" id="DVMT01000017">
    <property type="protein sequence ID" value="HIU40043.1"/>
    <property type="molecule type" value="Genomic_DNA"/>
</dbReference>
<dbReference type="AlphaFoldDB" id="A0A9D1IMG5"/>
<reference evidence="1" key="1">
    <citation type="submission" date="2020-10" db="EMBL/GenBank/DDBJ databases">
        <authorList>
            <person name="Gilroy R."/>
        </authorList>
    </citation>
    <scope>NUCLEOTIDE SEQUENCE</scope>
    <source>
        <strain evidence="1">CHK193-30670</strain>
    </source>
</reference>